<comment type="caution">
    <text evidence="1">The sequence shown here is derived from an EMBL/GenBank/DDBJ whole genome shotgun (WGS) entry which is preliminary data.</text>
</comment>
<proteinExistence type="predicted"/>
<dbReference type="AlphaFoldDB" id="C6M1N1"/>
<organism evidence="1 2">
    <name type="scientific">Neisseria sicca ATCC 29256</name>
    <dbReference type="NCBI Taxonomy" id="547045"/>
    <lineage>
        <taxon>Bacteria</taxon>
        <taxon>Pseudomonadati</taxon>
        <taxon>Pseudomonadota</taxon>
        <taxon>Betaproteobacteria</taxon>
        <taxon>Neisseriales</taxon>
        <taxon>Neisseriaceae</taxon>
        <taxon>Neisseria</taxon>
    </lineage>
</organism>
<reference evidence="1" key="1">
    <citation type="submission" date="2009-07" db="EMBL/GenBank/DDBJ databases">
        <authorList>
            <person name="Weinstock G."/>
            <person name="Sodergren E."/>
            <person name="Clifton S."/>
            <person name="Fulton L."/>
            <person name="Fulton B."/>
            <person name="Courtney L."/>
            <person name="Fronick C."/>
            <person name="Harrison M."/>
            <person name="Strong C."/>
            <person name="Farmer C."/>
            <person name="Delahaunty K."/>
            <person name="Markovic C."/>
            <person name="Hall O."/>
            <person name="Minx P."/>
            <person name="Tomlinson C."/>
            <person name="Mitreva M."/>
            <person name="Nelson J."/>
            <person name="Hou S."/>
            <person name="Wollam A."/>
            <person name="Pepin K.H."/>
            <person name="Johnson M."/>
            <person name="Bhonagiri V."/>
            <person name="Nash W.E."/>
            <person name="Warren W."/>
            <person name="Chinwalla A."/>
            <person name="Mardis E.R."/>
            <person name="Wilson R.K."/>
        </authorList>
    </citation>
    <scope>NUCLEOTIDE SEQUENCE [LARGE SCALE GENOMIC DNA]</scope>
    <source>
        <strain evidence="1">ATCC 29256</strain>
    </source>
</reference>
<sequence>MRIVDKFFGKTLSYHSRFYRFWAVICYNTGHFNRFEMMR</sequence>
<gene>
    <name evidence="1" type="ORF">NEISICOT_00415</name>
</gene>
<dbReference type="EMBL" id="ACKO02000002">
    <property type="protein sequence ID" value="EET45708.1"/>
    <property type="molecule type" value="Genomic_DNA"/>
</dbReference>
<name>C6M1N1_NEISI</name>
<keyword evidence="2" id="KW-1185">Reference proteome</keyword>
<accession>C6M1N1</accession>
<evidence type="ECO:0000313" key="2">
    <source>
        <dbReference type="Proteomes" id="UP000005365"/>
    </source>
</evidence>
<protein>
    <submittedName>
        <fullName evidence="1">Uncharacterized protein</fullName>
    </submittedName>
</protein>
<evidence type="ECO:0000313" key="1">
    <source>
        <dbReference type="EMBL" id="EET45708.1"/>
    </source>
</evidence>
<dbReference type="Proteomes" id="UP000005365">
    <property type="component" value="Unassembled WGS sequence"/>
</dbReference>